<dbReference type="EMBL" id="LCPE01000008">
    <property type="protein sequence ID" value="KKU94707.1"/>
    <property type="molecule type" value="Genomic_DNA"/>
</dbReference>
<evidence type="ECO:0000313" key="8">
    <source>
        <dbReference type="Proteomes" id="UP000034877"/>
    </source>
</evidence>
<accession>A0A0G1UKM1</accession>
<feature type="transmembrane region" description="Helical" evidence="5">
    <location>
        <begin position="395"/>
        <end position="428"/>
    </location>
</feature>
<feature type="transmembrane region" description="Helical" evidence="5">
    <location>
        <begin position="129"/>
        <end position="150"/>
    </location>
</feature>
<feature type="transmembrane region" description="Helical" evidence="5">
    <location>
        <begin position="98"/>
        <end position="117"/>
    </location>
</feature>
<evidence type="ECO:0000259" key="6">
    <source>
        <dbReference type="Pfam" id="PF04932"/>
    </source>
</evidence>
<keyword evidence="2 5" id="KW-0812">Transmembrane</keyword>
<feature type="transmembrane region" description="Helical" evidence="5">
    <location>
        <begin position="170"/>
        <end position="189"/>
    </location>
</feature>
<feature type="transmembrane region" description="Helical" evidence="5">
    <location>
        <begin position="218"/>
        <end position="234"/>
    </location>
</feature>
<organism evidence="7 8">
    <name type="scientific">Candidatus Amesbacteria bacterium GW2011_GWC1_48_10</name>
    <dbReference type="NCBI Taxonomy" id="1618365"/>
    <lineage>
        <taxon>Bacteria</taxon>
        <taxon>Candidatus Amesiibacteriota</taxon>
    </lineage>
</organism>
<reference evidence="7 8" key="1">
    <citation type="journal article" date="2015" name="Nature">
        <title>rRNA introns, odd ribosomes, and small enigmatic genomes across a large radiation of phyla.</title>
        <authorList>
            <person name="Brown C.T."/>
            <person name="Hug L.A."/>
            <person name="Thomas B.C."/>
            <person name="Sharon I."/>
            <person name="Castelle C.J."/>
            <person name="Singh A."/>
            <person name="Wilkins M.J."/>
            <person name="Williams K.H."/>
            <person name="Banfield J.F."/>
        </authorList>
    </citation>
    <scope>NUCLEOTIDE SEQUENCE [LARGE SCALE GENOMIC DNA]</scope>
</reference>
<keyword evidence="3 5" id="KW-1133">Transmembrane helix</keyword>
<evidence type="ECO:0000256" key="1">
    <source>
        <dbReference type="ARBA" id="ARBA00004141"/>
    </source>
</evidence>
<feature type="transmembrane region" description="Helical" evidence="5">
    <location>
        <begin position="37"/>
        <end position="55"/>
    </location>
</feature>
<dbReference type="Proteomes" id="UP000034877">
    <property type="component" value="Unassembled WGS sequence"/>
</dbReference>
<dbReference type="PANTHER" id="PTHR37422:SF13">
    <property type="entry name" value="LIPOPOLYSACCHARIDE BIOSYNTHESIS PROTEIN PA4999-RELATED"/>
    <property type="match status" value="1"/>
</dbReference>
<feature type="transmembrane region" description="Helical" evidence="5">
    <location>
        <begin position="67"/>
        <end position="86"/>
    </location>
</feature>
<feature type="transmembrane region" description="Helical" evidence="5">
    <location>
        <begin position="347"/>
        <end position="374"/>
    </location>
</feature>
<feature type="transmembrane region" description="Helical" evidence="5">
    <location>
        <begin position="241"/>
        <end position="259"/>
    </location>
</feature>
<proteinExistence type="predicted"/>
<evidence type="ECO:0000256" key="5">
    <source>
        <dbReference type="SAM" id="Phobius"/>
    </source>
</evidence>
<sequence length="653" mass="72850">MSWPGKLIEKSFIALFILVPLIFLPTTSELFEFPKIIVTYLITATIVFAWASRCIIAKKVIFKRTPLDLPILLFLTSQFLSLLFSLDPRTSWLGYYSRFNGGFLSLLSYSLLYWAFVSNMNRRSTLSTINYSLITAGVVALWGVAEHFGIDDSWWVQDVRNRVFSTLGQPNWLAAYLVALIFIPLSKALTSKKIDPIHYSLFTIYFLALLFTKSRSGLLAFGFSSLVFWCFLFINHKSKIINQFLVFSLLTLTLTLTIANPLRDLVFTPQTPPVISGPALEIGGTESGAIRKIVWTGALRIWRSSPKAFWLGTGPETFAMAYYQFRPIEHNYTSEWELLYNKAHNEFLNYLATTGLLGLGSYLILLLTMLWTIGAGVIVKSRASTTFAHTEPITIALLAGWLTIPITNFWGFSVVIVQILLFLLPAFAQTLSVDTDPPPPSKSPLASTQIISILISVFAFSYLLFTITKYFIADVKYASGQKNLKAFTATEDPQYILASFSDLKSAFALNPRDPPIAVDLSNVAAYMSIIVRDSDATTSSQLAQIAVSASGRAIQTSPRHPNYYKARSRTYIILSTYDDSYLSSADENLASASAISPTDPRIPYNRGVIALYRNDPASAQVFFRSALDLKPDFADPRAQLDQIATLSAQPILR</sequence>
<name>A0A0G1UKM1_9BACT</name>
<feature type="domain" description="O-antigen ligase-related" evidence="6">
    <location>
        <begin position="203"/>
        <end position="362"/>
    </location>
</feature>
<dbReference type="PANTHER" id="PTHR37422">
    <property type="entry name" value="TEICHURONIC ACID BIOSYNTHESIS PROTEIN TUAE"/>
    <property type="match status" value="1"/>
</dbReference>
<evidence type="ECO:0000256" key="2">
    <source>
        <dbReference type="ARBA" id="ARBA00022692"/>
    </source>
</evidence>
<dbReference type="SUPFAM" id="SSF48452">
    <property type="entry name" value="TPR-like"/>
    <property type="match status" value="1"/>
</dbReference>
<dbReference type="InterPro" id="IPR007016">
    <property type="entry name" value="O-antigen_ligase-rel_domated"/>
</dbReference>
<keyword evidence="4 5" id="KW-0472">Membrane</keyword>
<dbReference type="InterPro" id="IPR051533">
    <property type="entry name" value="WaaL-like"/>
</dbReference>
<comment type="subcellular location">
    <subcellularLocation>
        <location evidence="1">Membrane</location>
        <topology evidence="1">Multi-pass membrane protein</topology>
    </subcellularLocation>
</comment>
<dbReference type="AlphaFoldDB" id="A0A0G1UKM1"/>
<dbReference type="InterPro" id="IPR011990">
    <property type="entry name" value="TPR-like_helical_dom_sf"/>
</dbReference>
<feature type="transmembrane region" description="Helical" evidence="5">
    <location>
        <begin position="12"/>
        <end position="31"/>
    </location>
</feature>
<feature type="transmembrane region" description="Helical" evidence="5">
    <location>
        <begin position="196"/>
        <end position="212"/>
    </location>
</feature>
<protein>
    <recommendedName>
        <fullName evidence="6">O-antigen ligase-related domain-containing protein</fullName>
    </recommendedName>
</protein>
<dbReference type="GO" id="GO:0016020">
    <property type="term" value="C:membrane"/>
    <property type="evidence" value="ECO:0007669"/>
    <property type="project" value="UniProtKB-SubCell"/>
</dbReference>
<evidence type="ECO:0000256" key="3">
    <source>
        <dbReference type="ARBA" id="ARBA00022989"/>
    </source>
</evidence>
<evidence type="ECO:0000256" key="4">
    <source>
        <dbReference type="ARBA" id="ARBA00023136"/>
    </source>
</evidence>
<gene>
    <name evidence="7" type="ORF">UY22_C0008G0004</name>
</gene>
<comment type="caution">
    <text evidence="7">The sequence shown here is derived from an EMBL/GenBank/DDBJ whole genome shotgun (WGS) entry which is preliminary data.</text>
</comment>
<feature type="transmembrane region" description="Helical" evidence="5">
    <location>
        <begin position="448"/>
        <end position="472"/>
    </location>
</feature>
<evidence type="ECO:0000313" key="7">
    <source>
        <dbReference type="EMBL" id="KKU94707.1"/>
    </source>
</evidence>
<dbReference type="Pfam" id="PF04932">
    <property type="entry name" value="Wzy_C"/>
    <property type="match status" value="1"/>
</dbReference>
<dbReference type="Gene3D" id="1.25.40.10">
    <property type="entry name" value="Tetratricopeptide repeat domain"/>
    <property type="match status" value="1"/>
</dbReference>